<evidence type="ECO:0000256" key="6">
    <source>
        <dbReference type="ARBA" id="ARBA00023136"/>
    </source>
</evidence>
<reference evidence="13" key="1">
    <citation type="submission" date="2018-06" db="EMBL/GenBank/DDBJ databases">
        <authorList>
            <person name="Zhirakovskaya E."/>
        </authorList>
    </citation>
    <scope>NUCLEOTIDE SEQUENCE</scope>
</reference>
<evidence type="ECO:0000256" key="3">
    <source>
        <dbReference type="ARBA" id="ARBA00022519"/>
    </source>
</evidence>
<feature type="transmembrane region" description="Helical" evidence="11">
    <location>
        <begin position="12"/>
        <end position="33"/>
    </location>
</feature>
<dbReference type="PROSITE" id="PS01096">
    <property type="entry name" value="PPIC_PPIASE_1"/>
    <property type="match status" value="1"/>
</dbReference>
<dbReference type="Pfam" id="PF13624">
    <property type="entry name" value="SurA_N_3"/>
    <property type="match status" value="1"/>
</dbReference>
<dbReference type="InterPro" id="IPR000297">
    <property type="entry name" value="PPIase_PpiC"/>
</dbReference>
<dbReference type="InterPro" id="IPR046357">
    <property type="entry name" value="PPIase_dom_sf"/>
</dbReference>
<dbReference type="InterPro" id="IPR027304">
    <property type="entry name" value="Trigger_fact/SurA_dom_sf"/>
</dbReference>
<proteinExistence type="inferred from homology"/>
<evidence type="ECO:0000256" key="11">
    <source>
        <dbReference type="SAM" id="Phobius"/>
    </source>
</evidence>
<keyword evidence="5 11" id="KW-1133">Transmembrane helix</keyword>
<gene>
    <name evidence="13" type="ORF">MNBD_NITROSPINAE04-1097</name>
</gene>
<evidence type="ECO:0000313" key="13">
    <source>
        <dbReference type="EMBL" id="VAX17423.1"/>
    </source>
</evidence>
<keyword evidence="13" id="KW-0413">Isomerase</keyword>
<dbReference type="Gene3D" id="1.10.4030.10">
    <property type="entry name" value="Porin chaperone SurA, peptide-binding domain"/>
    <property type="match status" value="1"/>
</dbReference>
<evidence type="ECO:0000256" key="8">
    <source>
        <dbReference type="ARBA" id="ARBA00038408"/>
    </source>
</evidence>
<organism evidence="13">
    <name type="scientific">hydrothermal vent metagenome</name>
    <dbReference type="NCBI Taxonomy" id="652676"/>
    <lineage>
        <taxon>unclassified sequences</taxon>
        <taxon>metagenomes</taxon>
        <taxon>ecological metagenomes</taxon>
    </lineage>
</organism>
<dbReference type="Pfam" id="PF13145">
    <property type="entry name" value="Rotamase_2"/>
    <property type="match status" value="1"/>
</dbReference>
<evidence type="ECO:0000256" key="9">
    <source>
        <dbReference type="ARBA" id="ARBA00040743"/>
    </source>
</evidence>
<evidence type="ECO:0000256" key="5">
    <source>
        <dbReference type="ARBA" id="ARBA00022989"/>
    </source>
</evidence>
<dbReference type="GO" id="GO:0003755">
    <property type="term" value="F:peptidyl-prolyl cis-trans isomerase activity"/>
    <property type="evidence" value="ECO:0007669"/>
    <property type="project" value="InterPro"/>
</dbReference>
<keyword evidence="4 11" id="KW-0812">Transmembrane</keyword>
<accession>A0A3B1BYN6</accession>
<dbReference type="AlphaFoldDB" id="A0A3B1BYN6"/>
<evidence type="ECO:0000256" key="7">
    <source>
        <dbReference type="ARBA" id="ARBA00023186"/>
    </source>
</evidence>
<dbReference type="GO" id="GO:0005886">
    <property type="term" value="C:plasma membrane"/>
    <property type="evidence" value="ECO:0007669"/>
    <property type="project" value="UniProtKB-SubCell"/>
</dbReference>
<keyword evidence="7" id="KW-0143">Chaperone</keyword>
<dbReference type="PANTHER" id="PTHR47529:SF1">
    <property type="entry name" value="PERIPLASMIC CHAPERONE PPID"/>
    <property type="match status" value="1"/>
</dbReference>
<comment type="subcellular location">
    <subcellularLocation>
        <location evidence="1">Cell inner membrane</location>
        <topology evidence="1">Single-pass type II membrane protein</topology>
        <orientation evidence="1">Periplasmic side</orientation>
    </subcellularLocation>
</comment>
<protein>
    <recommendedName>
        <fullName evidence="9">Periplasmic chaperone PpiD</fullName>
    </recommendedName>
    <alternativeName>
        <fullName evidence="10">Periplasmic folding chaperone</fullName>
    </alternativeName>
</protein>
<dbReference type="PROSITE" id="PS50198">
    <property type="entry name" value="PPIC_PPIASE_2"/>
    <property type="match status" value="1"/>
</dbReference>
<dbReference type="PANTHER" id="PTHR47529">
    <property type="entry name" value="PEPTIDYL-PROLYL CIS-TRANS ISOMERASE D"/>
    <property type="match status" value="1"/>
</dbReference>
<dbReference type="InterPro" id="IPR052029">
    <property type="entry name" value="PpiD_chaperone"/>
</dbReference>
<dbReference type="InterPro" id="IPR023058">
    <property type="entry name" value="PPIase_PpiC_CS"/>
</dbReference>
<evidence type="ECO:0000256" key="10">
    <source>
        <dbReference type="ARBA" id="ARBA00042775"/>
    </source>
</evidence>
<keyword evidence="6 11" id="KW-0472">Membrane</keyword>
<name>A0A3B1BYN6_9ZZZZ</name>
<dbReference type="Gene3D" id="3.10.50.40">
    <property type="match status" value="2"/>
</dbReference>
<evidence type="ECO:0000256" key="4">
    <source>
        <dbReference type="ARBA" id="ARBA00022692"/>
    </source>
</evidence>
<evidence type="ECO:0000256" key="2">
    <source>
        <dbReference type="ARBA" id="ARBA00022475"/>
    </source>
</evidence>
<keyword evidence="2" id="KW-1003">Cell membrane</keyword>
<dbReference type="SUPFAM" id="SSF54534">
    <property type="entry name" value="FKBP-like"/>
    <property type="match status" value="1"/>
</dbReference>
<sequence>MLNVFREGARTWGIKLFIWLVAATFVGSAFVFWGQGLSSGEEAVVTIGERKISRQLYLERVRQLENMFRRQFQGRMDQDLMQALNVPRLAINSLVESALQVDAAKEAGLAVSDIELRATIENMREFRGPTGLFDHNRYIETLSRNGLTPKVYEDSLKTDILISKLKYMVKKGVYVSEAELRSQYLFENAPVIVAYSKVSAEKYKPKVKISQQEISEWYEKHGSEFTEPERRKFRLMKVATKVFEEKSSPSLKELEEYYQANISQFEIKEQVHARHILTQLSSSASDKEVEKARAKITKARDRVMSGESFEKVAKEMSDGPSAANGGDLGKFGRGDMVSDFEKVVFDMKPGTVSDIFRTEFGFHIVKKLAHIKRNVPPFEKVKDKVEKIVRKRNAQQEAWDFMEKLRSGLNSKSFASAADTNPDVKISDYSVSKGAPASGLAGVAAIENTVFGLGVKEISEVIDMPDGFGIVIVDSVEPQHIPPLDKVKEKVEERFRFVKAMKMAEETAKRIEESVNQGADIKSAAKAEGLSVTITKPFTRSSISGRRNGAETGVLMEAFNIDDGKAATAPEQDGYVVLTVASRPPVDEKDMSEKMESLRGKILQRKQTEIYSSYLANLRQQAEKSGKIKIKAGLAQATL</sequence>
<keyword evidence="3" id="KW-0997">Cell inner membrane</keyword>
<evidence type="ECO:0000256" key="1">
    <source>
        <dbReference type="ARBA" id="ARBA00004382"/>
    </source>
</evidence>
<feature type="domain" description="PpiC" evidence="12">
    <location>
        <begin position="268"/>
        <end position="369"/>
    </location>
</feature>
<comment type="similarity">
    <text evidence="8">Belongs to the PpiD chaperone family.</text>
</comment>
<evidence type="ECO:0000259" key="12">
    <source>
        <dbReference type="PROSITE" id="PS50198"/>
    </source>
</evidence>
<dbReference type="SUPFAM" id="SSF109998">
    <property type="entry name" value="Triger factor/SurA peptide-binding domain-like"/>
    <property type="match status" value="1"/>
</dbReference>
<dbReference type="Pfam" id="PF00639">
    <property type="entry name" value="Rotamase"/>
    <property type="match status" value="1"/>
</dbReference>
<dbReference type="EMBL" id="UOGA01000096">
    <property type="protein sequence ID" value="VAX17423.1"/>
    <property type="molecule type" value="Genomic_DNA"/>
</dbReference>